<dbReference type="InterPro" id="IPR029039">
    <property type="entry name" value="Flavoprotein-like_sf"/>
</dbReference>
<evidence type="ECO:0000256" key="1">
    <source>
        <dbReference type="ARBA" id="ARBA00006252"/>
    </source>
</evidence>
<dbReference type="SUPFAM" id="SSF52218">
    <property type="entry name" value="Flavoproteins"/>
    <property type="match status" value="1"/>
</dbReference>
<keyword evidence="2" id="KW-0560">Oxidoreductase</keyword>
<dbReference type="GO" id="GO:0003955">
    <property type="term" value="F:NAD(P)H dehydrogenase (quinone) activity"/>
    <property type="evidence" value="ECO:0007669"/>
    <property type="project" value="TreeGrafter"/>
</dbReference>
<comment type="similarity">
    <text evidence="1">Belongs to the NAD(P)H dehydrogenase (quinone) family.</text>
</comment>
<evidence type="ECO:0000313" key="5">
    <source>
        <dbReference type="Proteomes" id="UP001205843"/>
    </source>
</evidence>
<gene>
    <name evidence="4" type="ORF">J2T57_000414</name>
</gene>
<dbReference type="Proteomes" id="UP001205843">
    <property type="component" value="Unassembled WGS sequence"/>
</dbReference>
<dbReference type="InterPro" id="IPR051545">
    <property type="entry name" value="NAD(P)H_dehydrogenase_qn"/>
</dbReference>
<comment type="caution">
    <text evidence="4">The sequence shown here is derived from an EMBL/GenBank/DDBJ whole genome shotgun (WGS) entry which is preliminary data.</text>
</comment>
<dbReference type="GO" id="GO:0005829">
    <property type="term" value="C:cytosol"/>
    <property type="evidence" value="ECO:0007669"/>
    <property type="project" value="TreeGrafter"/>
</dbReference>
<dbReference type="PANTHER" id="PTHR10204:SF34">
    <property type="entry name" value="NAD(P)H DEHYDROGENASE [QUINONE] 1 ISOFORM 1"/>
    <property type="match status" value="1"/>
</dbReference>
<keyword evidence="5" id="KW-1185">Reference proteome</keyword>
<evidence type="ECO:0000313" key="4">
    <source>
        <dbReference type="EMBL" id="MCP1673322.1"/>
    </source>
</evidence>
<sequence>MRITVINAHPDPDEQHYIAALCQSYGQGATEGGHEIRQIEVGRLAFDFIRNQQDWRDGEVPVDIREAQDAITWCEHLVLAYPLWLGTMPALTKGFLEQTFRQNFAFNSNNVADISARRLRGRSARIIVTMGMPALIYRWFYGAHSLRAVKRNILRFCGFGPVRTSIVGGVGGSAKHREAQLARMQQLGKAGR</sequence>
<accession>A0AAE3G0U1</accession>
<proteinExistence type="inferred from homology"/>
<dbReference type="Gene3D" id="3.40.50.360">
    <property type="match status" value="1"/>
</dbReference>
<protein>
    <submittedName>
        <fullName evidence="4">NADPH-quinone reductase</fullName>
    </submittedName>
</protein>
<dbReference type="EMBL" id="JALJXV010000001">
    <property type="protein sequence ID" value="MCP1673322.1"/>
    <property type="molecule type" value="Genomic_DNA"/>
</dbReference>
<dbReference type="Pfam" id="PF02525">
    <property type="entry name" value="Flavodoxin_2"/>
    <property type="match status" value="1"/>
</dbReference>
<dbReference type="PANTHER" id="PTHR10204">
    <property type="entry name" value="NAD P H OXIDOREDUCTASE-RELATED"/>
    <property type="match status" value="1"/>
</dbReference>
<evidence type="ECO:0000256" key="2">
    <source>
        <dbReference type="ARBA" id="ARBA00023002"/>
    </source>
</evidence>
<dbReference type="InterPro" id="IPR003680">
    <property type="entry name" value="Flavodoxin_fold"/>
</dbReference>
<evidence type="ECO:0000259" key="3">
    <source>
        <dbReference type="Pfam" id="PF02525"/>
    </source>
</evidence>
<name>A0AAE3G0U1_9GAMM</name>
<organism evidence="4 5">
    <name type="scientific">Natronocella acetinitrilica</name>
    <dbReference type="NCBI Taxonomy" id="414046"/>
    <lineage>
        <taxon>Bacteria</taxon>
        <taxon>Pseudomonadati</taxon>
        <taxon>Pseudomonadota</taxon>
        <taxon>Gammaproteobacteria</taxon>
        <taxon>Chromatiales</taxon>
        <taxon>Ectothiorhodospiraceae</taxon>
        <taxon>Natronocella</taxon>
    </lineage>
</organism>
<feature type="domain" description="Flavodoxin-like fold" evidence="3">
    <location>
        <begin position="1"/>
        <end position="184"/>
    </location>
</feature>
<dbReference type="AlphaFoldDB" id="A0AAE3G0U1"/>
<reference evidence="4" key="1">
    <citation type="submission" date="2022-03" db="EMBL/GenBank/DDBJ databases">
        <title>Genomic Encyclopedia of Type Strains, Phase III (KMG-III): the genomes of soil and plant-associated and newly described type strains.</title>
        <authorList>
            <person name="Whitman W."/>
        </authorList>
    </citation>
    <scope>NUCLEOTIDE SEQUENCE</scope>
    <source>
        <strain evidence="4">ANL 6-2</strain>
    </source>
</reference>